<keyword evidence="1" id="KW-0812">Transmembrane</keyword>
<evidence type="ECO:0000313" key="3">
    <source>
        <dbReference type="Proteomes" id="UP000830434"/>
    </source>
</evidence>
<dbReference type="AlphaFoldDB" id="A0A8U0IF03"/>
<dbReference type="KEGG" id="haxz:M0R88_10150"/>
<dbReference type="EMBL" id="CP096658">
    <property type="protein sequence ID" value="UPV98893.1"/>
    <property type="molecule type" value="Genomic_DNA"/>
</dbReference>
<evidence type="ECO:0000256" key="1">
    <source>
        <dbReference type="SAM" id="Phobius"/>
    </source>
</evidence>
<reference evidence="2" key="1">
    <citation type="submission" date="2022-04" db="EMBL/GenBank/DDBJ databases">
        <title>Diverse halophilic archaea isolated from saline environments.</title>
        <authorList>
            <person name="Cui H.-L."/>
        </authorList>
    </citation>
    <scope>NUCLEOTIDE SEQUENCE</scope>
    <source>
        <strain evidence="2">XZYJT40</strain>
    </source>
</reference>
<organism evidence="2 3">
    <name type="scientific">Halorussus gelatinilyticus</name>
    <dbReference type="NCBI Taxonomy" id="2937524"/>
    <lineage>
        <taxon>Archaea</taxon>
        <taxon>Methanobacteriati</taxon>
        <taxon>Methanobacteriota</taxon>
        <taxon>Stenosarchaea group</taxon>
        <taxon>Halobacteria</taxon>
        <taxon>Halobacteriales</taxon>
        <taxon>Haladaptataceae</taxon>
        <taxon>Halorussus</taxon>
    </lineage>
</organism>
<keyword evidence="1" id="KW-0472">Membrane</keyword>
<feature type="transmembrane region" description="Helical" evidence="1">
    <location>
        <begin position="74"/>
        <end position="103"/>
    </location>
</feature>
<feature type="transmembrane region" description="Helical" evidence="1">
    <location>
        <begin position="39"/>
        <end position="62"/>
    </location>
</feature>
<sequence length="117" mass="11693">MSSPLVADALVVVALFGFYAGLAWDLGATTEVIDPRLGLGLSLGGYVSGGVGVLLAVATVAVEASTAGPDAVAVAAIVAGLGPLFAVVFGLCVRLGIAVYAVLLRIGFRLSRVSEFD</sequence>
<accession>A0A8U0IF03</accession>
<dbReference type="RefSeq" id="WP_248653397.1">
    <property type="nucleotide sequence ID" value="NZ_CP096658.1"/>
</dbReference>
<evidence type="ECO:0000313" key="2">
    <source>
        <dbReference type="EMBL" id="UPV98893.1"/>
    </source>
</evidence>
<keyword evidence="3" id="KW-1185">Reference proteome</keyword>
<dbReference type="GeneID" id="72190219"/>
<protein>
    <submittedName>
        <fullName evidence="2">Uncharacterized protein</fullName>
    </submittedName>
</protein>
<name>A0A8U0IF03_9EURY</name>
<gene>
    <name evidence="2" type="ORF">M0R88_10150</name>
</gene>
<keyword evidence="1" id="KW-1133">Transmembrane helix</keyword>
<proteinExistence type="predicted"/>
<dbReference type="Proteomes" id="UP000830434">
    <property type="component" value="Chromosome"/>
</dbReference>
<feature type="transmembrane region" description="Helical" evidence="1">
    <location>
        <begin position="6"/>
        <end position="27"/>
    </location>
</feature>